<evidence type="ECO:0000256" key="3">
    <source>
        <dbReference type="ARBA" id="ARBA00022801"/>
    </source>
</evidence>
<keyword evidence="3" id="KW-0378">Hydrolase</keyword>
<dbReference type="PANTHER" id="PTHR30471:SF3">
    <property type="entry name" value="UPF0758 PROTEIN YEES-RELATED"/>
    <property type="match status" value="1"/>
</dbReference>
<dbReference type="AlphaFoldDB" id="A0A5D0HWQ2"/>
<evidence type="ECO:0000256" key="4">
    <source>
        <dbReference type="ARBA" id="ARBA00022833"/>
    </source>
</evidence>
<evidence type="ECO:0000256" key="2">
    <source>
        <dbReference type="ARBA" id="ARBA00022723"/>
    </source>
</evidence>
<dbReference type="InterPro" id="IPR001405">
    <property type="entry name" value="UPF0758"/>
</dbReference>
<comment type="caution">
    <text evidence="7">The sequence shown here is derived from an EMBL/GenBank/DDBJ whole genome shotgun (WGS) entry which is preliminary data.</text>
</comment>
<dbReference type="Pfam" id="PF04002">
    <property type="entry name" value="RadC"/>
    <property type="match status" value="1"/>
</dbReference>
<dbReference type="GO" id="GO:0046872">
    <property type="term" value="F:metal ion binding"/>
    <property type="evidence" value="ECO:0007669"/>
    <property type="project" value="UniProtKB-KW"/>
</dbReference>
<feature type="domain" description="MPN" evidence="6">
    <location>
        <begin position="30"/>
        <end position="155"/>
    </location>
</feature>
<reference evidence="7 8" key="1">
    <citation type="submission" date="2019-08" db="EMBL/GenBank/DDBJ databases">
        <title>Seonamhaeicola sediminis sp. nov., isolated from marine sediment.</title>
        <authorList>
            <person name="Cao W.R."/>
        </authorList>
    </citation>
    <scope>NUCLEOTIDE SEQUENCE [LARGE SCALE GENOMIC DNA]</scope>
    <source>
        <strain evidence="7 8">B011</strain>
    </source>
</reference>
<dbReference type="PROSITE" id="PS50249">
    <property type="entry name" value="MPN"/>
    <property type="match status" value="1"/>
</dbReference>
<evidence type="ECO:0000313" key="7">
    <source>
        <dbReference type="EMBL" id="TYA74949.1"/>
    </source>
</evidence>
<sequence>MNPSQINQLSNVAELKITYSRKIKASELPTVKSSYDAEEILRESWDVDTIELVETFKCIYLNRANRVIGVVTISTGGLTAALADPARIFSAAILASASSIILAHNHPSGSLKPSEADRKLTKNIKDGGKLLGIALLDHLILTSESYYSMADGCDM</sequence>
<protein>
    <submittedName>
        <fullName evidence="7">JAB domain-containing protein</fullName>
    </submittedName>
</protein>
<dbReference type="InterPro" id="IPR025657">
    <property type="entry name" value="RadC_JAB"/>
</dbReference>
<dbReference type="PANTHER" id="PTHR30471">
    <property type="entry name" value="DNA REPAIR PROTEIN RADC"/>
    <property type="match status" value="1"/>
</dbReference>
<keyword evidence="2" id="KW-0479">Metal-binding</keyword>
<proteinExistence type="predicted"/>
<dbReference type="GO" id="GO:0008237">
    <property type="term" value="F:metallopeptidase activity"/>
    <property type="evidence" value="ECO:0007669"/>
    <property type="project" value="UniProtKB-KW"/>
</dbReference>
<dbReference type="EMBL" id="VSDQ01000679">
    <property type="protein sequence ID" value="TYA74949.1"/>
    <property type="molecule type" value="Genomic_DNA"/>
</dbReference>
<dbReference type="PROSITE" id="PS01302">
    <property type="entry name" value="UPF0758"/>
    <property type="match status" value="1"/>
</dbReference>
<accession>A0A5D0HWQ2</accession>
<dbReference type="RefSeq" id="WP_148544194.1">
    <property type="nucleotide sequence ID" value="NZ_VSDQ01000679.1"/>
</dbReference>
<evidence type="ECO:0000256" key="5">
    <source>
        <dbReference type="ARBA" id="ARBA00023049"/>
    </source>
</evidence>
<gene>
    <name evidence="7" type="ORF">FUA24_16755</name>
</gene>
<evidence type="ECO:0000313" key="8">
    <source>
        <dbReference type="Proteomes" id="UP000323930"/>
    </source>
</evidence>
<name>A0A5D0HWQ2_9FLAO</name>
<dbReference type="GO" id="GO:0006508">
    <property type="term" value="P:proteolysis"/>
    <property type="evidence" value="ECO:0007669"/>
    <property type="project" value="UniProtKB-KW"/>
</dbReference>
<dbReference type="InterPro" id="IPR020891">
    <property type="entry name" value="UPF0758_CS"/>
</dbReference>
<evidence type="ECO:0000259" key="6">
    <source>
        <dbReference type="PROSITE" id="PS50249"/>
    </source>
</evidence>
<keyword evidence="4" id="KW-0862">Zinc</keyword>
<dbReference type="InterPro" id="IPR037518">
    <property type="entry name" value="MPN"/>
</dbReference>
<keyword evidence="5" id="KW-0482">Metalloprotease</keyword>
<organism evidence="7 8">
    <name type="scientific">Seonamhaeicola marinus</name>
    <dbReference type="NCBI Taxonomy" id="1912246"/>
    <lineage>
        <taxon>Bacteria</taxon>
        <taxon>Pseudomonadati</taxon>
        <taxon>Bacteroidota</taxon>
        <taxon>Flavobacteriia</taxon>
        <taxon>Flavobacteriales</taxon>
        <taxon>Flavobacteriaceae</taxon>
    </lineage>
</organism>
<dbReference type="Gene3D" id="3.40.140.10">
    <property type="entry name" value="Cytidine Deaminase, domain 2"/>
    <property type="match status" value="1"/>
</dbReference>
<keyword evidence="8" id="KW-1185">Reference proteome</keyword>
<dbReference type="Proteomes" id="UP000323930">
    <property type="component" value="Unassembled WGS sequence"/>
</dbReference>
<dbReference type="CDD" id="cd08071">
    <property type="entry name" value="MPN_DUF2466"/>
    <property type="match status" value="1"/>
</dbReference>
<evidence type="ECO:0000256" key="1">
    <source>
        <dbReference type="ARBA" id="ARBA00022670"/>
    </source>
</evidence>
<dbReference type="OrthoDB" id="9804482at2"/>
<keyword evidence="1" id="KW-0645">Protease</keyword>